<dbReference type="InterPro" id="IPR027385">
    <property type="entry name" value="Beta-barrel_OMP"/>
</dbReference>
<dbReference type="SUPFAM" id="SSF56925">
    <property type="entry name" value="OMPA-like"/>
    <property type="match status" value="1"/>
</dbReference>
<dbReference type="Pfam" id="PF13505">
    <property type="entry name" value="OMP_b-brl"/>
    <property type="match status" value="1"/>
</dbReference>
<dbReference type="AlphaFoldDB" id="A0AAE4BRS2"/>
<evidence type="ECO:0000313" key="4">
    <source>
        <dbReference type="EMBL" id="MDR6238976.1"/>
    </source>
</evidence>
<evidence type="ECO:0000259" key="3">
    <source>
        <dbReference type="Pfam" id="PF13505"/>
    </source>
</evidence>
<feature type="chain" id="PRO_5042194448" evidence="2">
    <location>
        <begin position="21"/>
        <end position="197"/>
    </location>
</feature>
<dbReference type="InterPro" id="IPR011250">
    <property type="entry name" value="OMP/PagP_B-barrel"/>
</dbReference>
<proteinExistence type="predicted"/>
<evidence type="ECO:0000313" key="5">
    <source>
        <dbReference type="Proteomes" id="UP001185092"/>
    </source>
</evidence>
<dbReference type="RefSeq" id="WP_309938483.1">
    <property type="nucleotide sequence ID" value="NZ_AP025305.1"/>
</dbReference>
<gene>
    <name evidence="4" type="ORF">HNQ88_002013</name>
</gene>
<name>A0AAE4BRS2_9BACT</name>
<sequence>MKKGLLLILAIVLGYAQCMAQDSEAESNWYISAQYSMSFPVGEFHDIYKDPDFKGFWLEGGYLFDDFVSVGLTAAFHQFSKGNLEVRETSIVVDDFNTLLIPILVKGNIQQVFGKFKPYLGIGGGGAFSKASKDVLSYGVSESTRFTFAFMGELGLNFQLVDGVDLNVAGKYEYYDVKVIENRLNYFSANIGIRAKL</sequence>
<dbReference type="Gene3D" id="2.40.160.20">
    <property type="match status" value="1"/>
</dbReference>
<organism evidence="4 5">
    <name type="scientific">Aureibacter tunicatorum</name>
    <dbReference type="NCBI Taxonomy" id="866807"/>
    <lineage>
        <taxon>Bacteria</taxon>
        <taxon>Pseudomonadati</taxon>
        <taxon>Bacteroidota</taxon>
        <taxon>Cytophagia</taxon>
        <taxon>Cytophagales</taxon>
        <taxon>Persicobacteraceae</taxon>
        <taxon>Aureibacter</taxon>
    </lineage>
</organism>
<dbReference type="EMBL" id="JAVDQD010000002">
    <property type="protein sequence ID" value="MDR6238976.1"/>
    <property type="molecule type" value="Genomic_DNA"/>
</dbReference>
<evidence type="ECO:0000256" key="2">
    <source>
        <dbReference type="SAM" id="SignalP"/>
    </source>
</evidence>
<accession>A0AAE4BRS2</accession>
<reference evidence="4" key="1">
    <citation type="submission" date="2023-07" db="EMBL/GenBank/DDBJ databases">
        <title>Genomic Encyclopedia of Type Strains, Phase IV (KMG-IV): sequencing the most valuable type-strain genomes for metagenomic binning, comparative biology and taxonomic classification.</title>
        <authorList>
            <person name="Goeker M."/>
        </authorList>
    </citation>
    <scope>NUCLEOTIDE SEQUENCE</scope>
    <source>
        <strain evidence="4">DSM 26174</strain>
    </source>
</reference>
<evidence type="ECO:0000256" key="1">
    <source>
        <dbReference type="ARBA" id="ARBA00022729"/>
    </source>
</evidence>
<dbReference type="Proteomes" id="UP001185092">
    <property type="component" value="Unassembled WGS sequence"/>
</dbReference>
<keyword evidence="5" id="KW-1185">Reference proteome</keyword>
<comment type="caution">
    <text evidence="4">The sequence shown here is derived from an EMBL/GenBank/DDBJ whole genome shotgun (WGS) entry which is preliminary data.</text>
</comment>
<keyword evidence="1 2" id="KW-0732">Signal</keyword>
<feature type="domain" description="Outer membrane protein beta-barrel" evidence="3">
    <location>
        <begin position="9"/>
        <end position="192"/>
    </location>
</feature>
<feature type="signal peptide" evidence="2">
    <location>
        <begin position="1"/>
        <end position="20"/>
    </location>
</feature>
<protein>
    <submittedName>
        <fullName evidence="4">Opacity protein-like surface antigen</fullName>
    </submittedName>
</protein>